<protein>
    <submittedName>
        <fullName evidence="7">Helicase domain-containing protein</fullName>
    </submittedName>
</protein>
<dbReference type="Proteomes" id="UP000009229">
    <property type="component" value="Chromosome"/>
</dbReference>
<sequence>MSLFSVGSVVQSRGREWVVVPSEDPQVLLLRPLTGGEGEECGIYLPLVRLGLERIEQAVFPLPKAEEVGDAVGIELLFDAARLILRDGAGPFRSLGRVSIRPRAYQFVPLLMALRLDPVRMLIADDVGVGKTVEALLIARELLDRGEIKRLCVLCPPYLCEQWQKELKEKFHLEAVVVRSGTISQLERHLPQGEYSIFSYYEHLVVSIDYVKSERHRDNFILHCPEFVIVDEAHGAAKPGSSARAQQQRHELLCRLAAKPDRHLILLTATPHSGIEESFLSLLGLLKPEFSRLDLSRLEGKKLDELARHFIQRKRADIVHWLNEETPFPQREYLEKTYLLSSRYRELFDRVYQFTQDLVSTGKRLQGWRRRIRFWAALSLLRCVMSSPAAAAAALYERSRKGSSVEEEGVSDELYLPYIYEPTDAETLDTQPAHIIEESEADLTQSERRQLRKFAQLAESIKGTEDDIKLTRCTALIAELLREGYHPIVWCRYIATSDYVTAELEKRLEPLFPGLKVFSVTGSLPEEDRRERVAELANYPYRVLVATDCLSEGINLQDHFTAVIHYDLPWNPNRLEQREGRVDRFGQRAKVVKAILFYGQDNPVDGAVLDVLLRKAHAIHKTLGISVPVPMDSEAVLEAIYRALFSRASRFKEQVVQLRLFEDMEVEEFHRRWDRAAEREKESRTRFAQRSLRLEEEVQRELLEMDAVLGDQKAVERFVLNACQRLGFGIKPGPNEVFTITPPPGNALPDFLQSMLPRADWCITFKTPPPQEGVDYLGRNHPFVVALARYLLEAALSQGAAAPASRCGVIKTMVVPRRTVLLLLRLRFLLEQPDKRPLLAEEVVVTAFYGFPPDRLEWLNEKETLTLLQDARADAAITPRERREVLEEVLGWWRDLLPGLEVFARRRAKKLEDAHRRVRAAARLARRGLSVRPQLPPDLLGLLVLQPVPKGVRR</sequence>
<evidence type="ECO:0000313" key="8">
    <source>
        <dbReference type="Proteomes" id="UP000009229"/>
    </source>
</evidence>
<dbReference type="InterPro" id="IPR057342">
    <property type="entry name" value="DEXDc_RapA"/>
</dbReference>
<dbReference type="SUPFAM" id="SSF52540">
    <property type="entry name" value="P-loop containing nucleoside triphosphate hydrolases"/>
    <property type="match status" value="1"/>
</dbReference>
<dbReference type="SMART" id="SM00490">
    <property type="entry name" value="HELICc"/>
    <property type="match status" value="1"/>
</dbReference>
<evidence type="ECO:0000313" key="7">
    <source>
        <dbReference type="EMBL" id="AEG15867.1"/>
    </source>
</evidence>
<evidence type="ECO:0000259" key="6">
    <source>
        <dbReference type="PROSITE" id="PS51194"/>
    </source>
</evidence>
<evidence type="ECO:0000256" key="1">
    <source>
        <dbReference type="ARBA" id="ARBA00022741"/>
    </source>
</evidence>
<dbReference type="InterPro" id="IPR038718">
    <property type="entry name" value="SNF2-like_sf"/>
</dbReference>
<organism evidence="7 8">
    <name type="scientific">Desulfofundulus kuznetsovii (strain DSM 6115 / VKM B-1805 / 17)</name>
    <name type="common">Desulfotomaculum kuznetsovii</name>
    <dbReference type="NCBI Taxonomy" id="760568"/>
    <lineage>
        <taxon>Bacteria</taxon>
        <taxon>Bacillati</taxon>
        <taxon>Bacillota</taxon>
        <taxon>Clostridia</taxon>
        <taxon>Eubacteriales</taxon>
        <taxon>Peptococcaceae</taxon>
        <taxon>Desulfofundulus</taxon>
    </lineage>
</organism>
<dbReference type="PANTHER" id="PTHR45766:SF6">
    <property type="entry name" value="SWI_SNF-RELATED MATRIX-ASSOCIATED ACTIN-DEPENDENT REGULATOR OF CHROMATIN SUBFAMILY A-LIKE PROTEIN 1"/>
    <property type="match status" value="1"/>
</dbReference>
<name>A0AAU8PP73_DESK7</name>
<dbReference type="GO" id="GO:0004386">
    <property type="term" value="F:helicase activity"/>
    <property type="evidence" value="ECO:0007669"/>
    <property type="project" value="UniProtKB-KW"/>
</dbReference>
<dbReference type="InterPro" id="IPR014001">
    <property type="entry name" value="Helicase_ATP-bd"/>
</dbReference>
<evidence type="ECO:0000256" key="3">
    <source>
        <dbReference type="ARBA" id="ARBA00022806"/>
    </source>
</evidence>
<evidence type="ECO:0000259" key="5">
    <source>
        <dbReference type="PROSITE" id="PS51192"/>
    </source>
</evidence>
<dbReference type="InterPro" id="IPR049730">
    <property type="entry name" value="SNF2/RAD54-like_C"/>
</dbReference>
<dbReference type="PANTHER" id="PTHR45766">
    <property type="entry name" value="DNA ANNEALING HELICASE AND ENDONUCLEASE ZRANB3 FAMILY MEMBER"/>
    <property type="match status" value="1"/>
</dbReference>
<dbReference type="SMART" id="SM00487">
    <property type="entry name" value="DEXDc"/>
    <property type="match status" value="1"/>
</dbReference>
<dbReference type="PROSITE" id="PS51194">
    <property type="entry name" value="HELICASE_CTER"/>
    <property type="match status" value="1"/>
</dbReference>
<feature type="domain" description="Helicase ATP-binding" evidence="5">
    <location>
        <begin position="112"/>
        <end position="289"/>
    </location>
</feature>
<dbReference type="GO" id="GO:0005524">
    <property type="term" value="F:ATP binding"/>
    <property type="evidence" value="ECO:0007669"/>
    <property type="project" value="UniProtKB-KW"/>
</dbReference>
<keyword evidence="8" id="KW-1185">Reference proteome</keyword>
<gene>
    <name evidence="7" type="ordered locus">Desku_2331</name>
</gene>
<dbReference type="EMBL" id="CP002770">
    <property type="protein sequence ID" value="AEG15867.1"/>
    <property type="molecule type" value="Genomic_DNA"/>
</dbReference>
<dbReference type="InterPro" id="IPR000330">
    <property type="entry name" value="SNF2_N"/>
</dbReference>
<dbReference type="InterPro" id="IPR001650">
    <property type="entry name" value="Helicase_C-like"/>
</dbReference>
<dbReference type="Gene3D" id="3.40.50.300">
    <property type="entry name" value="P-loop containing nucleotide triphosphate hydrolases"/>
    <property type="match status" value="1"/>
</dbReference>
<dbReference type="PROSITE" id="PS51192">
    <property type="entry name" value="HELICASE_ATP_BIND_1"/>
    <property type="match status" value="1"/>
</dbReference>
<keyword evidence="1" id="KW-0547">Nucleotide-binding</keyword>
<dbReference type="AlphaFoldDB" id="A0AAU8PP73"/>
<feature type="domain" description="Helicase C-terminal" evidence="6">
    <location>
        <begin position="472"/>
        <end position="635"/>
    </location>
</feature>
<dbReference type="Pfam" id="PF00271">
    <property type="entry name" value="Helicase_C"/>
    <property type="match status" value="1"/>
</dbReference>
<dbReference type="CDD" id="cd18793">
    <property type="entry name" value="SF2_C_SNF"/>
    <property type="match status" value="1"/>
</dbReference>
<dbReference type="GO" id="GO:0016787">
    <property type="term" value="F:hydrolase activity"/>
    <property type="evidence" value="ECO:0007669"/>
    <property type="project" value="UniProtKB-KW"/>
</dbReference>
<dbReference type="Gene3D" id="3.40.50.10810">
    <property type="entry name" value="Tandem AAA-ATPase domain"/>
    <property type="match status" value="1"/>
</dbReference>
<evidence type="ECO:0000256" key="4">
    <source>
        <dbReference type="ARBA" id="ARBA00022840"/>
    </source>
</evidence>
<keyword evidence="2" id="KW-0378">Hydrolase</keyword>
<evidence type="ECO:0000256" key="2">
    <source>
        <dbReference type="ARBA" id="ARBA00022801"/>
    </source>
</evidence>
<dbReference type="Pfam" id="PF00176">
    <property type="entry name" value="SNF2-rel_dom"/>
    <property type="match status" value="1"/>
</dbReference>
<keyword evidence="3 7" id="KW-0347">Helicase</keyword>
<dbReference type="CDD" id="cd18011">
    <property type="entry name" value="DEXDc_RapA"/>
    <property type="match status" value="1"/>
</dbReference>
<dbReference type="RefSeq" id="WP_013823378.1">
    <property type="nucleotide sequence ID" value="NC_015573.1"/>
</dbReference>
<accession>A0AAU8PP73</accession>
<dbReference type="InterPro" id="IPR027417">
    <property type="entry name" value="P-loop_NTPase"/>
</dbReference>
<proteinExistence type="predicted"/>
<keyword evidence="4" id="KW-0067">ATP-binding</keyword>
<reference evidence="8" key="1">
    <citation type="submission" date="2011-05" db="EMBL/GenBank/DDBJ databases">
        <title>Complete sequence of Desulfotomaculum kuznetsovii DSM 6115.</title>
        <authorList>
            <person name="Lucas S."/>
            <person name="Han J."/>
            <person name="Lapidus A."/>
            <person name="Cheng J.-F."/>
            <person name="Goodwin L."/>
            <person name="Pitluck S."/>
            <person name="Peters L."/>
            <person name="Mikhailova N."/>
            <person name="Lu M."/>
            <person name="Saunders E."/>
            <person name="Han C."/>
            <person name="Tapia R."/>
            <person name="Land M."/>
            <person name="Hauser L."/>
            <person name="Kyrpides N."/>
            <person name="Ivanova N."/>
            <person name="Pagani I."/>
            <person name="Nazina T."/>
            <person name="Ivanova A."/>
            <person name="Parshina S."/>
            <person name="Kuever J."/>
            <person name="Muyzer G."/>
            <person name="Plugge C."/>
            <person name="Stams A."/>
            <person name="Woyke T."/>
        </authorList>
    </citation>
    <scope>NUCLEOTIDE SEQUENCE [LARGE SCALE GENOMIC DNA]</scope>
    <source>
        <strain evidence="8">DSM 6115 / VKM B-1805 / 17</strain>
    </source>
</reference>
<dbReference type="KEGG" id="dku:Desku_2331"/>